<dbReference type="Proteomes" id="UP001203136">
    <property type="component" value="Unassembled WGS sequence"/>
</dbReference>
<keyword evidence="1" id="KW-1133">Transmembrane helix</keyword>
<dbReference type="InterPro" id="IPR035919">
    <property type="entry name" value="EAL_sf"/>
</dbReference>
<dbReference type="Pfam" id="PF00990">
    <property type="entry name" value="GGDEF"/>
    <property type="match status" value="1"/>
</dbReference>
<dbReference type="NCBIfam" id="TIGR00254">
    <property type="entry name" value="GGDEF"/>
    <property type="match status" value="1"/>
</dbReference>
<dbReference type="SUPFAM" id="SSF141868">
    <property type="entry name" value="EAL domain-like"/>
    <property type="match status" value="1"/>
</dbReference>
<name>A0AAW5F908_CLOSY</name>
<dbReference type="CDD" id="cd01949">
    <property type="entry name" value="GGDEF"/>
    <property type="match status" value="1"/>
</dbReference>
<dbReference type="Gene3D" id="3.20.20.450">
    <property type="entry name" value="EAL domain"/>
    <property type="match status" value="1"/>
</dbReference>
<dbReference type="PANTHER" id="PTHR33121">
    <property type="entry name" value="CYCLIC DI-GMP PHOSPHODIESTERASE PDEF"/>
    <property type="match status" value="1"/>
</dbReference>
<evidence type="ECO:0000313" key="5">
    <source>
        <dbReference type="EMBL" id="MCK0088265.1"/>
    </source>
</evidence>
<dbReference type="PROSITE" id="PS50883">
    <property type="entry name" value="EAL"/>
    <property type="match status" value="1"/>
</dbReference>
<keyword evidence="2" id="KW-0732">Signal</keyword>
<dbReference type="AlphaFoldDB" id="A0AAW5F908"/>
<evidence type="ECO:0000313" key="7">
    <source>
        <dbReference type="Proteomes" id="UP001203136"/>
    </source>
</evidence>
<feature type="chain" id="PRO_5044477462" evidence="2">
    <location>
        <begin position="28"/>
        <end position="980"/>
    </location>
</feature>
<evidence type="ECO:0000256" key="1">
    <source>
        <dbReference type="SAM" id="Phobius"/>
    </source>
</evidence>
<dbReference type="PROSITE" id="PS50887">
    <property type="entry name" value="GGDEF"/>
    <property type="match status" value="1"/>
</dbReference>
<dbReference type="GO" id="GO:0071111">
    <property type="term" value="F:cyclic-guanylate-specific phosphodiesterase activity"/>
    <property type="evidence" value="ECO:0007669"/>
    <property type="project" value="InterPro"/>
</dbReference>
<reference evidence="6" key="2">
    <citation type="submission" date="2023-01" db="EMBL/GenBank/DDBJ databases">
        <title>Human gut microbiome strain richness.</title>
        <authorList>
            <person name="Chen-Liaw A."/>
        </authorList>
    </citation>
    <scope>NUCLEOTIDE SEQUENCE</scope>
    <source>
        <strain evidence="6">B1_m1001713B170214d0_201011</strain>
    </source>
</reference>
<dbReference type="Proteomes" id="UP001300871">
    <property type="component" value="Unassembled WGS sequence"/>
</dbReference>
<dbReference type="SMART" id="SM00267">
    <property type="entry name" value="GGDEF"/>
    <property type="match status" value="1"/>
</dbReference>
<dbReference type="RefSeq" id="WP_009298803.1">
    <property type="nucleotide sequence ID" value="NZ_CACRUA010000036.1"/>
</dbReference>
<dbReference type="SMART" id="SM00052">
    <property type="entry name" value="EAL"/>
    <property type="match status" value="1"/>
</dbReference>
<dbReference type="PANTHER" id="PTHR33121:SF70">
    <property type="entry name" value="SIGNALING PROTEIN YKOW"/>
    <property type="match status" value="1"/>
</dbReference>
<dbReference type="Pfam" id="PF00497">
    <property type="entry name" value="SBP_bac_3"/>
    <property type="match status" value="2"/>
</dbReference>
<keyword evidence="1" id="KW-0812">Transmembrane</keyword>
<dbReference type="Gene3D" id="3.40.190.10">
    <property type="entry name" value="Periplasmic binding protein-like II"/>
    <property type="match status" value="4"/>
</dbReference>
<dbReference type="Pfam" id="PF00563">
    <property type="entry name" value="EAL"/>
    <property type="match status" value="1"/>
</dbReference>
<comment type="caution">
    <text evidence="5">The sequence shown here is derived from an EMBL/GenBank/DDBJ whole genome shotgun (WGS) entry which is preliminary data.</text>
</comment>
<feature type="domain" description="EAL" evidence="3">
    <location>
        <begin position="721"/>
        <end position="975"/>
    </location>
</feature>
<dbReference type="CDD" id="cd01948">
    <property type="entry name" value="EAL"/>
    <property type="match status" value="1"/>
</dbReference>
<dbReference type="InterPro" id="IPR000160">
    <property type="entry name" value="GGDEF_dom"/>
</dbReference>
<gene>
    <name evidence="5" type="ORF">K5I21_20820</name>
    <name evidence="6" type="ORF">PM006_13795</name>
</gene>
<dbReference type="SUPFAM" id="SSF53850">
    <property type="entry name" value="Periplasmic binding protein-like II"/>
    <property type="match status" value="2"/>
</dbReference>
<protein>
    <submittedName>
        <fullName evidence="5">EAL domain-containing protein</fullName>
    </submittedName>
</protein>
<reference evidence="5" key="1">
    <citation type="journal article" date="2022" name="Cell Host Microbe">
        <title>Colonization of the live biotherapeutic product VE303 and modulation of the microbiota and metabolites in healthy volunteers.</title>
        <authorList>
            <person name="Dsouza M."/>
            <person name="Menon R."/>
            <person name="Crossette E."/>
            <person name="Bhattarai S.K."/>
            <person name="Schneider J."/>
            <person name="Kim Y.G."/>
            <person name="Reddy S."/>
            <person name="Caballero S."/>
            <person name="Felix C."/>
            <person name="Cornacchione L."/>
            <person name="Hendrickson J."/>
            <person name="Watson A.R."/>
            <person name="Minot S.S."/>
            <person name="Greenfield N."/>
            <person name="Schopf L."/>
            <person name="Szabady R."/>
            <person name="Patarroyo J."/>
            <person name="Smith W."/>
            <person name="Harrison P."/>
            <person name="Kuijper E.J."/>
            <person name="Kelly C.P."/>
            <person name="Olle B."/>
            <person name="Bobilev D."/>
            <person name="Silber J.L."/>
            <person name="Bucci V."/>
            <person name="Roberts B."/>
            <person name="Faith J."/>
            <person name="Norman J.M."/>
        </authorList>
    </citation>
    <scope>NUCLEOTIDE SEQUENCE</scope>
    <source>
        <strain evidence="5">VE303-04</strain>
    </source>
</reference>
<dbReference type="EMBL" id="JAINVB010000001">
    <property type="protein sequence ID" value="MCK0088265.1"/>
    <property type="molecule type" value="Genomic_DNA"/>
</dbReference>
<feature type="signal peptide" evidence="2">
    <location>
        <begin position="1"/>
        <end position="27"/>
    </location>
</feature>
<evidence type="ECO:0000256" key="2">
    <source>
        <dbReference type="SAM" id="SignalP"/>
    </source>
</evidence>
<dbReference type="InterPro" id="IPR043128">
    <property type="entry name" value="Rev_trsase/Diguanyl_cyclase"/>
</dbReference>
<dbReference type="SMART" id="SM00062">
    <property type="entry name" value="PBPb"/>
    <property type="match status" value="2"/>
</dbReference>
<feature type="transmembrane region" description="Helical" evidence="1">
    <location>
        <begin position="518"/>
        <end position="536"/>
    </location>
</feature>
<dbReference type="InterPro" id="IPR001638">
    <property type="entry name" value="Solute-binding_3/MltF_N"/>
</dbReference>
<keyword evidence="1" id="KW-0472">Membrane</keyword>
<dbReference type="InterPro" id="IPR050706">
    <property type="entry name" value="Cyclic-di-GMP_PDE-like"/>
</dbReference>
<dbReference type="InterPro" id="IPR001633">
    <property type="entry name" value="EAL_dom"/>
</dbReference>
<sequence length="980" mass="111408">MLKYLRQFGIFFCSAVLIFLYPLTAPAGTAVSAPEQGRQTLRVGYINYDGFIVQENGGYIDGYGVAFLDKISEYTGWRYEFYYNTWEECLNELERGTIDLVCCAQSRPDRRARFAYTEFPIGRESTFVYTNKGSNDIYYQDYEAMDGATAAVLKDSYQSDEFADFAKLKGFSYEALELDSVDEITDAVQSGRADLAVIGSLSRQTDLRIVDMLGTAPFYIITNKGNDEVLESLNDALRNIYSSSPYIVEELYYEYYGDNTVTEEPLLTREEAEYVKESAPLTVACIDGFYPLSYVDPETGEPSGIFPDLARKIGEISGLEFILSAEPSGSRPEDLIKAGRADIAAGILFSQEKNRETGVQLTEIIMSQPSLVISNSGVNIFGLKDGVMALPCSYENADSLLPAEFQRFGIIFKENLEDCFTAVKEHEADLTIQNTHAANYFMQKRDFSTLAVTSMQSMEEKSCMMISREADRKLLSILNKSINSLGDNTINQIIMSHTVAQSYHDTLIDTMYFYRKQIIFLTALTAAVIVLAALMYRRHMHIMMELKEKKAYQLMAETDELTGMYNRKAFYERALRYMDERPDRRFQIIFFNVENFKVVNDLFGVQAGDGILIFLAGIIKEWTAEKGGVCSRFEGDHFVVCTEEDDEYAKEITDKIRSELKTYPIDMNVEVSCGIYHVHGRDKSINIMCDRAHIAVNSIKGNYARHVAVYDDSHREAIIHSQLIVSEMNRAMEQRQFHVYLQPKFNMETEKIIGAEALVRWVHPERGILPPGDFIPIFEHNGFIGQLDLYMFEETCKVLRRWLDGGRQPVPVSVNLSRVGFYNPKLCEHLYKTAQKYRLPLDLLELEVTETAYASDSRTIHSHIRQLRRMGFKILMDDFGSGYSSLNMLKEAPVDQIKLDMRFLSEPDPYGRAETILQMVIAMGKALSIPVLAEGVETKGQVEMLKSYSCCLAQGYYYARPLTVEKFEEMMDKQTGLSGS</sequence>
<feature type="domain" description="GGDEF" evidence="4">
    <location>
        <begin position="584"/>
        <end position="712"/>
    </location>
</feature>
<dbReference type="EMBL" id="JAQLGM010000035">
    <property type="protein sequence ID" value="MDB2001277.1"/>
    <property type="molecule type" value="Genomic_DNA"/>
</dbReference>
<proteinExistence type="predicted"/>
<organism evidence="5 7">
    <name type="scientific">Clostridium symbiosum</name>
    <name type="common">Bacteroides symbiosus</name>
    <dbReference type="NCBI Taxonomy" id="1512"/>
    <lineage>
        <taxon>Bacteria</taxon>
        <taxon>Bacillati</taxon>
        <taxon>Bacillota</taxon>
        <taxon>Clostridia</taxon>
        <taxon>Lachnospirales</taxon>
        <taxon>Lachnospiraceae</taxon>
        <taxon>Otoolea</taxon>
    </lineage>
</organism>
<dbReference type="SUPFAM" id="SSF55073">
    <property type="entry name" value="Nucleotide cyclase"/>
    <property type="match status" value="1"/>
</dbReference>
<evidence type="ECO:0000259" key="3">
    <source>
        <dbReference type="PROSITE" id="PS50883"/>
    </source>
</evidence>
<accession>A0AAW5F908</accession>
<evidence type="ECO:0000259" key="4">
    <source>
        <dbReference type="PROSITE" id="PS50887"/>
    </source>
</evidence>
<dbReference type="GeneID" id="57968717"/>
<dbReference type="Gene3D" id="3.30.70.270">
    <property type="match status" value="1"/>
</dbReference>
<evidence type="ECO:0000313" key="6">
    <source>
        <dbReference type="EMBL" id="MDB2001277.1"/>
    </source>
</evidence>
<dbReference type="InterPro" id="IPR029787">
    <property type="entry name" value="Nucleotide_cyclase"/>
</dbReference>